<evidence type="ECO:0000256" key="1">
    <source>
        <dbReference type="SAM" id="Phobius"/>
    </source>
</evidence>
<evidence type="ECO:0000313" key="3">
    <source>
        <dbReference type="Proteomes" id="UP000242146"/>
    </source>
</evidence>
<evidence type="ECO:0000313" key="2">
    <source>
        <dbReference type="EMBL" id="ORX61313.1"/>
    </source>
</evidence>
<protein>
    <submittedName>
        <fullName evidence="2">Uncharacterized protein</fullName>
    </submittedName>
</protein>
<comment type="caution">
    <text evidence="2">The sequence shown here is derived from an EMBL/GenBank/DDBJ whole genome shotgun (WGS) entry which is preliminary data.</text>
</comment>
<keyword evidence="1" id="KW-0472">Membrane</keyword>
<name>A0A1X2GTJ7_9FUNG</name>
<dbReference type="Proteomes" id="UP000242146">
    <property type="component" value="Unassembled WGS sequence"/>
</dbReference>
<accession>A0A1X2GTJ7</accession>
<sequence length="116" mass="13615">MIFRKLWLFASRVFVLPIHLFFISLRYTLPVYIRSCLHFLSISRHHSRYCSPSSTMIRRPCVQDTFFTMKLHVPIKTLCHLAFIFNPPNSDQPATITAATSHHDFQFQYARASVIL</sequence>
<keyword evidence="3" id="KW-1185">Reference proteome</keyword>
<feature type="transmembrane region" description="Helical" evidence="1">
    <location>
        <begin position="6"/>
        <end position="25"/>
    </location>
</feature>
<dbReference type="EMBL" id="MCGT01000003">
    <property type="protein sequence ID" value="ORX61313.1"/>
    <property type="molecule type" value="Genomic_DNA"/>
</dbReference>
<reference evidence="2 3" key="1">
    <citation type="submission" date="2016-07" db="EMBL/GenBank/DDBJ databases">
        <title>Pervasive Adenine N6-methylation of Active Genes in Fungi.</title>
        <authorList>
            <consortium name="DOE Joint Genome Institute"/>
            <person name="Mondo S.J."/>
            <person name="Dannebaum R.O."/>
            <person name="Kuo R.C."/>
            <person name="Labutti K."/>
            <person name="Haridas S."/>
            <person name="Kuo A."/>
            <person name="Salamov A."/>
            <person name="Ahrendt S.R."/>
            <person name="Lipzen A."/>
            <person name="Sullivan W."/>
            <person name="Andreopoulos W.B."/>
            <person name="Clum A."/>
            <person name="Lindquist E."/>
            <person name="Daum C."/>
            <person name="Ramamoorthy G.K."/>
            <person name="Gryganskyi A."/>
            <person name="Culley D."/>
            <person name="Magnuson J.K."/>
            <person name="James T.Y."/>
            <person name="O'Malley M.A."/>
            <person name="Stajich J.E."/>
            <person name="Spatafora J.W."/>
            <person name="Visel A."/>
            <person name="Grigoriev I.V."/>
        </authorList>
    </citation>
    <scope>NUCLEOTIDE SEQUENCE [LARGE SCALE GENOMIC DNA]</scope>
    <source>
        <strain evidence="2 3">NRRL 3301</strain>
    </source>
</reference>
<keyword evidence="1" id="KW-0812">Transmembrane</keyword>
<proteinExistence type="predicted"/>
<keyword evidence="1" id="KW-1133">Transmembrane helix</keyword>
<gene>
    <name evidence="2" type="ORF">DM01DRAFT_1119925</name>
</gene>
<organism evidence="2 3">
    <name type="scientific">Hesseltinella vesiculosa</name>
    <dbReference type="NCBI Taxonomy" id="101127"/>
    <lineage>
        <taxon>Eukaryota</taxon>
        <taxon>Fungi</taxon>
        <taxon>Fungi incertae sedis</taxon>
        <taxon>Mucoromycota</taxon>
        <taxon>Mucoromycotina</taxon>
        <taxon>Mucoromycetes</taxon>
        <taxon>Mucorales</taxon>
        <taxon>Cunninghamellaceae</taxon>
        <taxon>Hesseltinella</taxon>
    </lineage>
</organism>
<dbReference type="AlphaFoldDB" id="A0A1X2GTJ7"/>